<keyword evidence="2" id="KW-1185">Reference proteome</keyword>
<name>A0A0W0VYN3_9GAMM</name>
<proteinExistence type="predicted"/>
<dbReference type="PATRIC" id="fig|466.6.peg.2260"/>
<dbReference type="RefSeq" id="WP_058452876.1">
    <property type="nucleotide sequence ID" value="NZ_CAAAIB010000008.1"/>
</dbReference>
<gene>
    <name evidence="1" type="ORF">Lmac_2129</name>
</gene>
<evidence type="ECO:0000313" key="1">
    <source>
        <dbReference type="EMBL" id="KTD25151.1"/>
    </source>
</evidence>
<dbReference type="AlphaFoldDB" id="A0A0W0VYN3"/>
<evidence type="ECO:0000313" key="2">
    <source>
        <dbReference type="Proteomes" id="UP000054908"/>
    </source>
</evidence>
<reference evidence="1 2" key="1">
    <citation type="submission" date="2015-11" db="EMBL/GenBank/DDBJ databases">
        <title>Genomic analysis of 38 Legionella species identifies large and diverse effector repertoires.</title>
        <authorList>
            <person name="Burstein D."/>
            <person name="Amaro F."/>
            <person name="Zusman T."/>
            <person name="Lifshitz Z."/>
            <person name="Cohen O."/>
            <person name="Gilbert J.A."/>
            <person name="Pupko T."/>
            <person name="Shuman H.A."/>
            <person name="Segal G."/>
        </authorList>
    </citation>
    <scope>NUCLEOTIDE SEQUENCE [LARGE SCALE GENOMIC DNA]</scope>
    <source>
        <strain evidence="1 2">PX-1-G2-E2</strain>
    </source>
</reference>
<protein>
    <submittedName>
        <fullName evidence="1">Putative FlgJ-like protein</fullName>
    </submittedName>
</protein>
<accession>A0A0W0VYN3</accession>
<comment type="caution">
    <text evidence="1">The sequence shown here is derived from an EMBL/GenBank/DDBJ whole genome shotgun (WGS) entry which is preliminary data.</text>
</comment>
<dbReference type="EMBL" id="LNYL01000045">
    <property type="protein sequence ID" value="KTD25151.1"/>
    <property type="molecule type" value="Genomic_DNA"/>
</dbReference>
<dbReference type="STRING" id="466.Lmac_2129"/>
<sequence length="196" mass="22848">MDVNEFKIRLHPRAKIFLFEHFATLRKLFSTVLGQQETDYFAIALINKSGVIFFLSSKPSIEQNLIEKGLWQYDGSYQPEFIYQHEAKLWSEFSNSEYSVSLRKHKQQEPNLVEGISIPMEYEKYRAVLSFGFKRINPNIQNKAPILCARLLAMSKYCLRDIRSAIPFPDEKKCLVSESKLELIINNQVNHEHTTG</sequence>
<dbReference type="Proteomes" id="UP000054908">
    <property type="component" value="Unassembled WGS sequence"/>
</dbReference>
<organism evidence="1 2">
    <name type="scientific">Legionella maceachernii</name>
    <dbReference type="NCBI Taxonomy" id="466"/>
    <lineage>
        <taxon>Bacteria</taxon>
        <taxon>Pseudomonadati</taxon>
        <taxon>Pseudomonadota</taxon>
        <taxon>Gammaproteobacteria</taxon>
        <taxon>Legionellales</taxon>
        <taxon>Legionellaceae</taxon>
        <taxon>Legionella</taxon>
    </lineage>
</organism>